<name>A0A381ZHU6_9ZZZZ</name>
<evidence type="ECO:0000313" key="1">
    <source>
        <dbReference type="EMBL" id="SVA88392.1"/>
    </source>
</evidence>
<proteinExistence type="predicted"/>
<gene>
    <name evidence="1" type="ORF">METZ01_LOCUS141246</name>
</gene>
<dbReference type="AlphaFoldDB" id="A0A381ZHU6"/>
<organism evidence="1">
    <name type="scientific">marine metagenome</name>
    <dbReference type="NCBI Taxonomy" id="408172"/>
    <lineage>
        <taxon>unclassified sequences</taxon>
        <taxon>metagenomes</taxon>
        <taxon>ecological metagenomes</taxon>
    </lineage>
</organism>
<reference evidence="1" key="1">
    <citation type="submission" date="2018-05" db="EMBL/GenBank/DDBJ databases">
        <authorList>
            <person name="Lanie J.A."/>
            <person name="Ng W.-L."/>
            <person name="Kazmierczak K.M."/>
            <person name="Andrzejewski T.M."/>
            <person name="Davidsen T.M."/>
            <person name="Wayne K.J."/>
            <person name="Tettelin H."/>
            <person name="Glass J.I."/>
            <person name="Rusch D."/>
            <person name="Podicherti R."/>
            <person name="Tsui H.-C.T."/>
            <person name="Winkler M.E."/>
        </authorList>
    </citation>
    <scope>NUCLEOTIDE SEQUENCE</scope>
</reference>
<sequence>MMGHLCGFTDHNLRHTFATIVTEDSGDLSVAMQLIRDKVPGVALWYVERNLPTLLERYSPVRQLERKPSPLVGESLVETGEGPTAQQLTFQASRWIQIGSIAWLKRVA</sequence>
<protein>
    <submittedName>
        <fullName evidence="1">Uncharacterized protein</fullName>
    </submittedName>
</protein>
<accession>A0A381ZHU6</accession>
<dbReference type="EMBL" id="UINC01021248">
    <property type="protein sequence ID" value="SVA88392.1"/>
    <property type="molecule type" value="Genomic_DNA"/>
</dbReference>